<protein>
    <submittedName>
        <fullName evidence="1">Uncharacterized protein</fullName>
    </submittedName>
</protein>
<organism evidence="1 2">
    <name type="scientific">Rhododendron simsii</name>
    <name type="common">Sims's rhododendron</name>
    <dbReference type="NCBI Taxonomy" id="118357"/>
    <lineage>
        <taxon>Eukaryota</taxon>
        <taxon>Viridiplantae</taxon>
        <taxon>Streptophyta</taxon>
        <taxon>Embryophyta</taxon>
        <taxon>Tracheophyta</taxon>
        <taxon>Spermatophyta</taxon>
        <taxon>Magnoliopsida</taxon>
        <taxon>eudicotyledons</taxon>
        <taxon>Gunneridae</taxon>
        <taxon>Pentapetalae</taxon>
        <taxon>asterids</taxon>
        <taxon>Ericales</taxon>
        <taxon>Ericaceae</taxon>
        <taxon>Ericoideae</taxon>
        <taxon>Rhodoreae</taxon>
        <taxon>Rhododendron</taxon>
    </lineage>
</organism>
<proteinExistence type="predicted"/>
<reference evidence="1" key="1">
    <citation type="submission" date="2019-11" db="EMBL/GenBank/DDBJ databases">
        <authorList>
            <person name="Liu Y."/>
            <person name="Hou J."/>
            <person name="Li T.-Q."/>
            <person name="Guan C.-H."/>
            <person name="Wu X."/>
            <person name="Wu H.-Z."/>
            <person name="Ling F."/>
            <person name="Zhang R."/>
            <person name="Shi X.-G."/>
            <person name="Ren J.-P."/>
            <person name="Chen E.-F."/>
            <person name="Sun J.-M."/>
        </authorList>
    </citation>
    <scope>NUCLEOTIDE SEQUENCE</scope>
    <source>
        <strain evidence="1">Adult_tree_wgs_1</strain>
        <tissue evidence="1">Leaves</tissue>
    </source>
</reference>
<evidence type="ECO:0000313" key="2">
    <source>
        <dbReference type="Proteomes" id="UP000626092"/>
    </source>
</evidence>
<comment type="caution">
    <text evidence="1">The sequence shown here is derived from an EMBL/GenBank/DDBJ whole genome shotgun (WGS) entry which is preliminary data.</text>
</comment>
<gene>
    <name evidence="1" type="ORF">RHSIM_Rhsim05G0226100</name>
</gene>
<dbReference type="OrthoDB" id="10486466at2759"/>
<dbReference type="AlphaFoldDB" id="A0A834H2M9"/>
<sequence>MKFLTQRIFKAELGDDEFDGHFTTGRKKMNGDLKELKVKGQKYEDGDEGVHSSINEKVNNKMATIPISDEEVEKMCTMLSNQGVLIEQGRDTKLIADCFALHEAIGIDTYILRKLIIGKYPKVHMEVLSPAPYARAVKKVGNEMDLALVDLKEVLSLPDIGCLLERDRQPPSGRNSAEDI</sequence>
<dbReference type="EMBL" id="WJXA01000005">
    <property type="protein sequence ID" value="KAF7144332.1"/>
    <property type="molecule type" value="Genomic_DNA"/>
</dbReference>
<name>A0A834H2M9_RHOSS</name>
<dbReference type="Proteomes" id="UP000626092">
    <property type="component" value="Unassembled WGS sequence"/>
</dbReference>
<evidence type="ECO:0000313" key="1">
    <source>
        <dbReference type="EMBL" id="KAF7144332.1"/>
    </source>
</evidence>
<keyword evidence="2" id="KW-1185">Reference proteome</keyword>
<accession>A0A834H2M9</accession>